<dbReference type="EMBL" id="QTSX02005820">
    <property type="protein sequence ID" value="KAJ9057158.1"/>
    <property type="molecule type" value="Genomic_DNA"/>
</dbReference>
<evidence type="ECO:0000313" key="2">
    <source>
        <dbReference type="Proteomes" id="UP001165960"/>
    </source>
</evidence>
<accession>A0ACC2S4G8</accession>
<keyword evidence="2" id="KW-1185">Reference proteome</keyword>
<organism evidence="1 2">
    <name type="scientific">Entomophthora muscae</name>
    <dbReference type="NCBI Taxonomy" id="34485"/>
    <lineage>
        <taxon>Eukaryota</taxon>
        <taxon>Fungi</taxon>
        <taxon>Fungi incertae sedis</taxon>
        <taxon>Zoopagomycota</taxon>
        <taxon>Entomophthoromycotina</taxon>
        <taxon>Entomophthoromycetes</taxon>
        <taxon>Entomophthorales</taxon>
        <taxon>Entomophthoraceae</taxon>
        <taxon>Entomophthora</taxon>
    </lineage>
</organism>
<dbReference type="Proteomes" id="UP001165960">
    <property type="component" value="Unassembled WGS sequence"/>
</dbReference>
<evidence type="ECO:0000313" key="1">
    <source>
        <dbReference type="EMBL" id="KAJ9057158.1"/>
    </source>
</evidence>
<name>A0ACC2S4G8_9FUNG</name>
<gene>
    <name evidence="1" type="ORF">DSO57_1025206</name>
</gene>
<sequence length="251" mass="28128">MNVDKSKLQPKKVGPAIILKVNKNNTYLVQGLRKHKQDKILHHNCLRPCKARQKQRKTTLPATEQQLVQYGAWAPDNLPDDLSPEEANLQLGGVKFCGPPLALDWDVFPRPSKKVARVQAKPLQNLEDLAHTVDERFVLAFPAKVLIYPLESPPTAEETLIWLDCLLSWCCLVLKQLANQQKNAGHMKLERSNLRPREIGYQNPRPEVSQVANSFGLGVPQPKTIGFWSSPVETSEEGIRGNAHPESLEGS</sequence>
<reference evidence="1" key="1">
    <citation type="submission" date="2022-04" db="EMBL/GenBank/DDBJ databases">
        <title>Genome of the entomopathogenic fungus Entomophthora muscae.</title>
        <authorList>
            <person name="Elya C."/>
            <person name="Lovett B.R."/>
            <person name="Lee E."/>
            <person name="Macias A.M."/>
            <person name="Hajek A.E."/>
            <person name="De Bivort B.L."/>
            <person name="Kasson M.T."/>
            <person name="De Fine Licht H.H."/>
            <person name="Stajich J.E."/>
        </authorList>
    </citation>
    <scope>NUCLEOTIDE SEQUENCE</scope>
    <source>
        <strain evidence="1">Berkeley</strain>
    </source>
</reference>
<comment type="caution">
    <text evidence="1">The sequence shown here is derived from an EMBL/GenBank/DDBJ whole genome shotgun (WGS) entry which is preliminary data.</text>
</comment>
<proteinExistence type="predicted"/>
<protein>
    <submittedName>
        <fullName evidence="1">Uncharacterized protein</fullName>
    </submittedName>
</protein>